<comment type="catalytic activity">
    <reaction evidence="1">
        <text>S-ubiquitinyl-[E2 ubiquitin-conjugating enzyme]-L-cysteine + [acceptor protein]-L-lysine = [E2 ubiquitin-conjugating enzyme]-L-cysteine + N(6)-ubiquitinyl-[acceptor protein]-L-lysine.</text>
        <dbReference type="EC" id="2.3.2.27"/>
    </reaction>
</comment>
<comment type="function">
    <text evidence="10">E3 ubiquitin-protein ligase that mediates ubiquitination and subsequent proteasomal degradation of target proteins. E3 ubiquitin ligases accept ubiquitin from an E2 ubiquitin-conjugating enzyme in the form of a thioester and then directly transfers the ubiquitin to targeted substrates. It probably triggers the ubiquitin-mediated degradation of different substrates.</text>
</comment>
<proteinExistence type="inferred from homology"/>
<dbReference type="Pfam" id="PF21362">
    <property type="entry name" value="Sina_RING"/>
    <property type="match status" value="1"/>
</dbReference>
<comment type="pathway">
    <text evidence="2">Protein modification; protein ubiquitination.</text>
</comment>
<keyword evidence="8" id="KW-0833">Ubl conjugation pathway</keyword>
<dbReference type="EC" id="2.3.2.27" evidence="4"/>
<reference evidence="15" key="1">
    <citation type="submission" date="2022-04" db="EMBL/GenBank/DDBJ databases">
        <title>A functionally conserved STORR gene fusion in Papaver species that diverged 16.8 million years ago.</title>
        <authorList>
            <person name="Catania T."/>
        </authorList>
    </citation>
    <scope>NUCLEOTIDE SEQUENCE</scope>
    <source>
        <strain evidence="15">S-188037</strain>
    </source>
</reference>
<keyword evidence="7 11" id="KW-0863">Zinc-finger</keyword>
<dbReference type="AlphaFoldDB" id="A0AAD4T4E6"/>
<evidence type="ECO:0000256" key="5">
    <source>
        <dbReference type="ARBA" id="ARBA00022679"/>
    </source>
</evidence>
<protein>
    <recommendedName>
        <fullName evidence="4">RING-type E3 ubiquitin transferase</fullName>
        <ecNumber evidence="4">2.3.2.27</ecNumber>
    </recommendedName>
</protein>
<dbReference type="InterPro" id="IPR049548">
    <property type="entry name" value="Sina-like_RING"/>
</dbReference>
<dbReference type="CDD" id="cd16571">
    <property type="entry name" value="RING-HC_SIAHs"/>
    <property type="match status" value="1"/>
</dbReference>
<evidence type="ECO:0000256" key="1">
    <source>
        <dbReference type="ARBA" id="ARBA00000900"/>
    </source>
</evidence>
<feature type="compositionally biased region" description="Basic and acidic residues" evidence="12">
    <location>
        <begin position="42"/>
        <end position="63"/>
    </location>
</feature>
<feature type="domain" description="RING-type" evidence="13">
    <location>
        <begin position="83"/>
        <end position="119"/>
    </location>
</feature>
<feature type="domain" description="SIAH-type" evidence="14">
    <location>
        <begin position="136"/>
        <end position="194"/>
    </location>
</feature>
<organism evidence="15 16">
    <name type="scientific">Papaver atlanticum</name>
    <dbReference type="NCBI Taxonomy" id="357466"/>
    <lineage>
        <taxon>Eukaryota</taxon>
        <taxon>Viridiplantae</taxon>
        <taxon>Streptophyta</taxon>
        <taxon>Embryophyta</taxon>
        <taxon>Tracheophyta</taxon>
        <taxon>Spermatophyta</taxon>
        <taxon>Magnoliopsida</taxon>
        <taxon>Ranunculales</taxon>
        <taxon>Papaveraceae</taxon>
        <taxon>Papaveroideae</taxon>
        <taxon>Papaver</taxon>
    </lineage>
</organism>
<dbReference type="PROSITE" id="PS51081">
    <property type="entry name" value="ZF_SIAH"/>
    <property type="match status" value="1"/>
</dbReference>
<gene>
    <name evidence="15" type="ORF">MKW98_021666</name>
</gene>
<evidence type="ECO:0000256" key="9">
    <source>
        <dbReference type="ARBA" id="ARBA00022833"/>
    </source>
</evidence>
<evidence type="ECO:0000256" key="12">
    <source>
        <dbReference type="SAM" id="MobiDB-lite"/>
    </source>
</evidence>
<dbReference type="InterPro" id="IPR013083">
    <property type="entry name" value="Znf_RING/FYVE/PHD"/>
</dbReference>
<evidence type="ECO:0000256" key="3">
    <source>
        <dbReference type="ARBA" id="ARBA00009119"/>
    </source>
</evidence>
<evidence type="ECO:0000256" key="4">
    <source>
        <dbReference type="ARBA" id="ARBA00012483"/>
    </source>
</evidence>
<dbReference type="InterPro" id="IPR001841">
    <property type="entry name" value="Znf_RING"/>
</dbReference>
<evidence type="ECO:0000256" key="10">
    <source>
        <dbReference type="ARBA" id="ARBA00024004"/>
    </source>
</evidence>
<dbReference type="Pfam" id="PF21361">
    <property type="entry name" value="Sina_ZnF"/>
    <property type="match status" value="1"/>
</dbReference>
<feature type="compositionally biased region" description="Polar residues" evidence="12">
    <location>
        <begin position="20"/>
        <end position="29"/>
    </location>
</feature>
<evidence type="ECO:0000256" key="2">
    <source>
        <dbReference type="ARBA" id="ARBA00004906"/>
    </source>
</evidence>
<dbReference type="EMBL" id="JAJJMB010005871">
    <property type="protein sequence ID" value="KAI3936804.1"/>
    <property type="molecule type" value="Genomic_DNA"/>
</dbReference>
<evidence type="ECO:0000313" key="15">
    <source>
        <dbReference type="EMBL" id="KAI3936804.1"/>
    </source>
</evidence>
<dbReference type="FunFam" id="3.30.40.10:FF:000041">
    <property type="entry name" value="E3 ubiquitin-protein ligase SINAT3"/>
    <property type="match status" value="1"/>
</dbReference>
<dbReference type="Gene3D" id="3.30.40.10">
    <property type="entry name" value="Zinc/RING finger domain, C3HC4 (zinc finger)"/>
    <property type="match status" value="2"/>
</dbReference>
<dbReference type="InterPro" id="IPR013010">
    <property type="entry name" value="Znf_SIAH"/>
</dbReference>
<keyword evidence="9" id="KW-0862">Zinc</keyword>
<dbReference type="SUPFAM" id="SSF57850">
    <property type="entry name" value="RING/U-box"/>
    <property type="match status" value="1"/>
</dbReference>
<keyword evidence="16" id="KW-1185">Reference proteome</keyword>
<dbReference type="PANTHER" id="PTHR46632:SF16">
    <property type="entry name" value="E3 UBIQUITIN-PROTEIN LIGASE SINA-LIKE 10"/>
    <property type="match status" value="1"/>
</dbReference>
<evidence type="ECO:0000259" key="13">
    <source>
        <dbReference type="PROSITE" id="PS50089"/>
    </source>
</evidence>
<dbReference type="PROSITE" id="PS50089">
    <property type="entry name" value="ZF_RING_2"/>
    <property type="match status" value="1"/>
</dbReference>
<comment type="caution">
    <text evidence="15">The sequence shown here is derived from an EMBL/GenBank/DDBJ whole genome shotgun (WGS) entry which is preliminary data.</text>
</comment>
<evidence type="ECO:0000259" key="14">
    <source>
        <dbReference type="PROSITE" id="PS51081"/>
    </source>
</evidence>
<evidence type="ECO:0000256" key="7">
    <source>
        <dbReference type="ARBA" id="ARBA00022771"/>
    </source>
</evidence>
<dbReference type="GO" id="GO:0008270">
    <property type="term" value="F:zinc ion binding"/>
    <property type="evidence" value="ECO:0007669"/>
    <property type="project" value="UniProtKB-KW"/>
</dbReference>
<evidence type="ECO:0000256" key="6">
    <source>
        <dbReference type="ARBA" id="ARBA00022723"/>
    </source>
</evidence>
<evidence type="ECO:0000256" key="11">
    <source>
        <dbReference type="PROSITE-ProRule" id="PRU00455"/>
    </source>
</evidence>
<evidence type="ECO:0000256" key="8">
    <source>
        <dbReference type="ARBA" id="ARBA00022786"/>
    </source>
</evidence>
<keyword evidence="5" id="KW-0808">Transferase</keyword>
<dbReference type="SUPFAM" id="SSF49599">
    <property type="entry name" value="TRAF domain-like"/>
    <property type="match status" value="1"/>
</dbReference>
<accession>A0AAD4T4E6</accession>
<dbReference type="Proteomes" id="UP001202328">
    <property type="component" value="Unassembled WGS sequence"/>
</dbReference>
<name>A0AAD4T4E6_9MAGN</name>
<dbReference type="GO" id="GO:0061630">
    <property type="term" value="F:ubiquitin protein ligase activity"/>
    <property type="evidence" value="ECO:0007669"/>
    <property type="project" value="UniProtKB-EC"/>
</dbReference>
<sequence>MMAKFSVDREEDEEEDRGAGTSSYISSSESPKHKKQKVVPKRSNDEKNKDQEEVMVKSEKEEGINSSGSSISVTLIDPEVLDCSICMEPLTPPIFQCENGHIACAPCCTKLGNKCPSCSWPIGYNRCRAIEKVIESIKISCKYSRYGCKETFSYKQKISHEEKCIYEPCTCPITDCTFTGSSERLYLHFSSKHWASARRFQYNSPFAVSFDKDDSFIILQGEEDGRLFLLNNRFERIGNAVSMSCIGPSTVKGGFSYDLISEYGRTSLRLKAFTNSFNGQTEPSTSVEFLLVPYSFYRCFGQLKLEFRYVLHQKFFTVEFSQAALRSIKRLNLLSTYDPIPDLTWVKKTLKCVRVRCYGVIDCLNLDKYMLQYSTFMQQHQNSNGMFDTGEIYGADYASVTVFWEYFKMSTWVLLPGSNFK</sequence>
<evidence type="ECO:0000313" key="16">
    <source>
        <dbReference type="Proteomes" id="UP001202328"/>
    </source>
</evidence>
<dbReference type="InterPro" id="IPR044286">
    <property type="entry name" value="SINL_plant"/>
</dbReference>
<dbReference type="PANTHER" id="PTHR46632">
    <property type="entry name" value="E3 UBIQUITIN-PROTEIN LIGASE SINA-LIKE 4"/>
    <property type="match status" value="1"/>
</dbReference>
<keyword evidence="6" id="KW-0479">Metal-binding</keyword>
<comment type="similarity">
    <text evidence="3">Belongs to the SINA (Seven in absentia) family.</text>
</comment>
<feature type="region of interest" description="Disordered" evidence="12">
    <location>
        <begin position="1"/>
        <end position="69"/>
    </location>
</feature>